<comment type="caution">
    <text evidence="1">The sequence shown here is derived from an EMBL/GenBank/DDBJ whole genome shotgun (WGS) entry which is preliminary data.</text>
</comment>
<protein>
    <submittedName>
        <fullName evidence="1">Uncharacterized protein</fullName>
    </submittedName>
</protein>
<dbReference type="EMBL" id="NNAY01000657">
    <property type="protein sequence ID" value="OXU27150.1"/>
    <property type="molecule type" value="Genomic_DNA"/>
</dbReference>
<proteinExistence type="predicted"/>
<sequence length="89" mass="10394">MNSLAKRNNVAGHMYSQRSVINRTFKRTHKRPRACIVRRTMFYCIFTHMCKSRKNRTLLGATQNSENLGFPRLQNTYILSKTLNSLMGI</sequence>
<keyword evidence="2" id="KW-1185">Reference proteome</keyword>
<evidence type="ECO:0000313" key="2">
    <source>
        <dbReference type="Proteomes" id="UP000215335"/>
    </source>
</evidence>
<name>A0A232F9K4_9HYME</name>
<reference evidence="1 2" key="1">
    <citation type="journal article" date="2017" name="Curr. Biol.">
        <title>The Evolution of Venom by Co-option of Single-Copy Genes.</title>
        <authorList>
            <person name="Martinson E.O."/>
            <person name="Mrinalini"/>
            <person name="Kelkar Y.D."/>
            <person name="Chang C.H."/>
            <person name="Werren J.H."/>
        </authorList>
    </citation>
    <scope>NUCLEOTIDE SEQUENCE [LARGE SCALE GENOMIC DNA]</scope>
    <source>
        <strain evidence="1 2">Alberta</strain>
        <tissue evidence="1">Whole body</tissue>
    </source>
</reference>
<dbReference type="AlphaFoldDB" id="A0A232F9K4"/>
<organism evidence="1 2">
    <name type="scientific">Trichomalopsis sarcophagae</name>
    <dbReference type="NCBI Taxonomy" id="543379"/>
    <lineage>
        <taxon>Eukaryota</taxon>
        <taxon>Metazoa</taxon>
        <taxon>Ecdysozoa</taxon>
        <taxon>Arthropoda</taxon>
        <taxon>Hexapoda</taxon>
        <taxon>Insecta</taxon>
        <taxon>Pterygota</taxon>
        <taxon>Neoptera</taxon>
        <taxon>Endopterygota</taxon>
        <taxon>Hymenoptera</taxon>
        <taxon>Apocrita</taxon>
        <taxon>Proctotrupomorpha</taxon>
        <taxon>Chalcidoidea</taxon>
        <taxon>Pteromalidae</taxon>
        <taxon>Pteromalinae</taxon>
        <taxon>Trichomalopsis</taxon>
    </lineage>
</organism>
<evidence type="ECO:0000313" key="1">
    <source>
        <dbReference type="EMBL" id="OXU27150.1"/>
    </source>
</evidence>
<gene>
    <name evidence="1" type="ORF">TSAR_003655</name>
</gene>
<accession>A0A232F9K4</accession>
<dbReference type="Proteomes" id="UP000215335">
    <property type="component" value="Unassembled WGS sequence"/>
</dbReference>